<evidence type="ECO:0000256" key="1">
    <source>
        <dbReference type="SAM" id="Phobius"/>
    </source>
</evidence>
<accession>A0A1I1SUP3</accession>
<evidence type="ECO:0000313" key="3">
    <source>
        <dbReference type="Proteomes" id="UP000199672"/>
    </source>
</evidence>
<protein>
    <submittedName>
        <fullName evidence="2">Uncharacterized protein</fullName>
    </submittedName>
</protein>
<sequence length="49" mass="5716">MKTHKIRSKEITKEYLSNKSKKNKDKAINVMVFGIVFFVAVLLLSKIIY</sequence>
<feature type="transmembrane region" description="Helical" evidence="1">
    <location>
        <begin position="27"/>
        <end position="48"/>
    </location>
</feature>
<dbReference type="RefSeq" id="WP_167365439.1">
    <property type="nucleotide sequence ID" value="NZ_FOMH01000008.1"/>
</dbReference>
<reference evidence="3" key="1">
    <citation type="submission" date="2016-10" db="EMBL/GenBank/DDBJ databases">
        <authorList>
            <person name="Varghese N."/>
            <person name="Submissions S."/>
        </authorList>
    </citation>
    <scope>NUCLEOTIDE SEQUENCE [LARGE SCALE GENOMIC DNA]</scope>
    <source>
        <strain evidence="3">CGMCC 1.10370</strain>
    </source>
</reference>
<keyword evidence="1" id="KW-1133">Transmembrane helix</keyword>
<name>A0A1I1SUP3_9FLAO</name>
<dbReference type="Proteomes" id="UP000199672">
    <property type="component" value="Unassembled WGS sequence"/>
</dbReference>
<keyword evidence="3" id="KW-1185">Reference proteome</keyword>
<organism evidence="2 3">
    <name type="scientific">Flavobacterium phragmitis</name>
    <dbReference type="NCBI Taxonomy" id="739143"/>
    <lineage>
        <taxon>Bacteria</taxon>
        <taxon>Pseudomonadati</taxon>
        <taxon>Bacteroidota</taxon>
        <taxon>Flavobacteriia</taxon>
        <taxon>Flavobacteriales</taxon>
        <taxon>Flavobacteriaceae</taxon>
        <taxon>Flavobacterium</taxon>
    </lineage>
</organism>
<keyword evidence="1" id="KW-0812">Transmembrane</keyword>
<dbReference type="STRING" id="739143.SAMN05216297_108223"/>
<proteinExistence type="predicted"/>
<keyword evidence="1" id="KW-0472">Membrane</keyword>
<gene>
    <name evidence="2" type="ORF">SAMN05216297_108223</name>
</gene>
<evidence type="ECO:0000313" key="2">
    <source>
        <dbReference type="EMBL" id="SFD50185.1"/>
    </source>
</evidence>
<dbReference type="AlphaFoldDB" id="A0A1I1SUP3"/>
<dbReference type="EMBL" id="FOMH01000008">
    <property type="protein sequence ID" value="SFD50185.1"/>
    <property type="molecule type" value="Genomic_DNA"/>
</dbReference>